<proteinExistence type="predicted"/>
<keyword evidence="1" id="KW-0812">Transmembrane</keyword>
<accession>A0A6B0QVM4</accession>
<comment type="caution">
    <text evidence="2">The sequence shown here is derived from an EMBL/GenBank/DDBJ whole genome shotgun (WGS) entry which is preliminary data.</text>
</comment>
<dbReference type="Proteomes" id="UP000322234">
    <property type="component" value="Unassembled WGS sequence"/>
</dbReference>
<organism evidence="2 3">
    <name type="scientific">Bos mutus</name>
    <name type="common">wild yak</name>
    <dbReference type="NCBI Taxonomy" id="72004"/>
    <lineage>
        <taxon>Eukaryota</taxon>
        <taxon>Metazoa</taxon>
        <taxon>Chordata</taxon>
        <taxon>Craniata</taxon>
        <taxon>Vertebrata</taxon>
        <taxon>Euteleostomi</taxon>
        <taxon>Mammalia</taxon>
        <taxon>Eutheria</taxon>
        <taxon>Laurasiatheria</taxon>
        <taxon>Artiodactyla</taxon>
        <taxon>Ruminantia</taxon>
        <taxon>Pecora</taxon>
        <taxon>Bovidae</taxon>
        <taxon>Bovinae</taxon>
        <taxon>Bos</taxon>
    </lineage>
</organism>
<dbReference type="AlphaFoldDB" id="A0A6B0QVM4"/>
<feature type="transmembrane region" description="Helical" evidence="1">
    <location>
        <begin position="67"/>
        <end position="86"/>
    </location>
</feature>
<keyword evidence="1" id="KW-1133">Transmembrane helix</keyword>
<reference evidence="2" key="1">
    <citation type="submission" date="2019-10" db="EMBL/GenBank/DDBJ databases">
        <title>The sequence and de novo assembly of the wild yak genome.</title>
        <authorList>
            <person name="Liu Y."/>
        </authorList>
    </citation>
    <scope>NUCLEOTIDE SEQUENCE [LARGE SCALE GENOMIC DNA]</scope>
    <source>
        <strain evidence="2">WY2019</strain>
    </source>
</reference>
<evidence type="ECO:0000313" key="2">
    <source>
        <dbReference type="EMBL" id="MXQ80741.1"/>
    </source>
</evidence>
<keyword evidence="3" id="KW-1185">Reference proteome</keyword>
<evidence type="ECO:0000313" key="3">
    <source>
        <dbReference type="Proteomes" id="UP000322234"/>
    </source>
</evidence>
<dbReference type="EMBL" id="VBQZ03000005">
    <property type="protein sequence ID" value="MXQ80741.1"/>
    <property type="molecule type" value="Genomic_DNA"/>
</dbReference>
<evidence type="ECO:0000256" key="1">
    <source>
        <dbReference type="SAM" id="Phobius"/>
    </source>
</evidence>
<sequence>MQPSYNYQISQVLLKHSFQLQPDVSREKCAILLKSTFGTLRVNQCATHQTKGQIHKGVVKEASASSVFLFGTLIFDIFILTCVFTLEKQLPSSQEDWEKAEQRTNL</sequence>
<protein>
    <submittedName>
        <fullName evidence="2">Uncharacterized protein</fullName>
    </submittedName>
</protein>
<keyword evidence="1" id="KW-0472">Membrane</keyword>
<gene>
    <name evidence="2" type="ORF">E5288_WYG008868</name>
</gene>
<name>A0A6B0QVM4_9CETA</name>